<dbReference type="EC" id="2.2.1.6" evidence="5"/>
<dbReference type="InterPro" id="IPR002912">
    <property type="entry name" value="ACT_dom"/>
</dbReference>
<dbReference type="AlphaFoldDB" id="A0A846QMV8"/>
<dbReference type="PROSITE" id="PS51671">
    <property type="entry name" value="ACT"/>
    <property type="match status" value="1"/>
</dbReference>
<dbReference type="UniPathway" id="UPA00049">
    <property type="reaction ID" value="UER00059"/>
</dbReference>
<keyword evidence="7" id="KW-0100">Branched-chain amino acid biosynthesis</keyword>
<name>A0A846QMV8_9BACT</name>
<keyword evidence="6" id="KW-0028">Amino-acid biosynthesis</keyword>
<keyword evidence="11" id="KW-1185">Reference proteome</keyword>
<dbReference type="Proteomes" id="UP000580856">
    <property type="component" value="Unassembled WGS sequence"/>
</dbReference>
<dbReference type="UniPathway" id="UPA00047">
    <property type="reaction ID" value="UER00055"/>
</dbReference>
<dbReference type="Pfam" id="PF22629">
    <property type="entry name" value="ACT_AHAS_ss"/>
    <property type="match status" value="1"/>
</dbReference>
<keyword evidence="10" id="KW-0808">Transferase</keyword>
<evidence type="ECO:0000256" key="2">
    <source>
        <dbReference type="ARBA" id="ARBA00005025"/>
    </source>
</evidence>
<dbReference type="GO" id="GO:0005829">
    <property type="term" value="C:cytosol"/>
    <property type="evidence" value="ECO:0007669"/>
    <property type="project" value="TreeGrafter"/>
</dbReference>
<comment type="pathway">
    <text evidence="1">Amino-acid biosynthesis; L-isoleucine biosynthesis; L-isoleucine from 2-oxobutanoate: step 1/4.</text>
</comment>
<dbReference type="GO" id="GO:0009097">
    <property type="term" value="P:isoleucine biosynthetic process"/>
    <property type="evidence" value="ECO:0007669"/>
    <property type="project" value="UniProtKB-UniPathway"/>
</dbReference>
<organism evidence="10 11">
    <name type="scientific">Desulfobaculum xiamenense</name>
    <dbReference type="NCBI Taxonomy" id="995050"/>
    <lineage>
        <taxon>Bacteria</taxon>
        <taxon>Pseudomonadati</taxon>
        <taxon>Thermodesulfobacteriota</taxon>
        <taxon>Desulfovibrionia</taxon>
        <taxon>Desulfovibrionales</taxon>
        <taxon>Desulfovibrionaceae</taxon>
        <taxon>Desulfobaculum</taxon>
    </lineage>
</organism>
<dbReference type="InterPro" id="IPR039557">
    <property type="entry name" value="AHAS_ACT"/>
</dbReference>
<dbReference type="PANTHER" id="PTHR30239">
    <property type="entry name" value="ACETOLACTATE SYNTHASE SMALL SUBUNIT"/>
    <property type="match status" value="1"/>
</dbReference>
<dbReference type="SUPFAM" id="SSF55021">
    <property type="entry name" value="ACT-like"/>
    <property type="match status" value="1"/>
</dbReference>
<reference evidence="10 11" key="1">
    <citation type="submission" date="2020-03" db="EMBL/GenBank/DDBJ databases">
        <title>Genomic Encyclopedia of Type Strains, Phase IV (KMG-IV): sequencing the most valuable type-strain genomes for metagenomic binning, comparative biology and taxonomic classification.</title>
        <authorList>
            <person name="Goeker M."/>
        </authorList>
    </citation>
    <scope>NUCLEOTIDE SEQUENCE [LARGE SCALE GENOMIC DNA]</scope>
    <source>
        <strain evidence="10 11">DSM 24233</strain>
    </source>
</reference>
<dbReference type="RefSeq" id="WP_167941424.1">
    <property type="nucleotide sequence ID" value="NZ_JAATJA010000002.1"/>
</dbReference>
<evidence type="ECO:0000256" key="5">
    <source>
        <dbReference type="ARBA" id="ARBA00013145"/>
    </source>
</evidence>
<dbReference type="GO" id="GO:0003984">
    <property type="term" value="F:acetolactate synthase activity"/>
    <property type="evidence" value="ECO:0007669"/>
    <property type="project" value="UniProtKB-EC"/>
</dbReference>
<dbReference type="CDD" id="cd04878">
    <property type="entry name" value="ACT_AHAS"/>
    <property type="match status" value="1"/>
</dbReference>
<proteinExistence type="inferred from homology"/>
<comment type="caution">
    <text evidence="10">The sequence shown here is derived from an EMBL/GenBank/DDBJ whole genome shotgun (WGS) entry which is preliminary data.</text>
</comment>
<sequence length="104" mass="11702">MRQPDIHATLLDAARTTVLELLVKNHPGVMSHVCGLFARRAFNVEGILCMPVSDGTTSRIWLLVDRDGRLDQMIKQARKLEDVIDVTRHDDGHHVFSGLEAAFR</sequence>
<dbReference type="InterPro" id="IPR054480">
    <property type="entry name" value="AHAS_small-like_ACT"/>
</dbReference>
<evidence type="ECO:0000313" key="10">
    <source>
        <dbReference type="EMBL" id="NJB68350.1"/>
    </source>
</evidence>
<dbReference type="NCBIfam" id="NF006036">
    <property type="entry name" value="PRK08178.1"/>
    <property type="match status" value="1"/>
</dbReference>
<dbReference type="InterPro" id="IPR004789">
    <property type="entry name" value="Acetalactate_synth_ssu"/>
</dbReference>
<comment type="pathway">
    <text evidence="2">Amino-acid biosynthesis; L-valine biosynthesis; L-valine from pyruvate: step 1/4.</text>
</comment>
<dbReference type="EMBL" id="JAATJA010000002">
    <property type="protein sequence ID" value="NJB68350.1"/>
    <property type="molecule type" value="Genomic_DNA"/>
</dbReference>
<feature type="domain" description="ACT" evidence="9">
    <location>
        <begin position="18"/>
        <end position="91"/>
    </location>
</feature>
<protein>
    <recommendedName>
        <fullName evidence="5">acetolactate synthase</fullName>
        <ecNumber evidence="5">2.2.1.6</ecNumber>
    </recommendedName>
</protein>
<evidence type="ECO:0000313" key="11">
    <source>
        <dbReference type="Proteomes" id="UP000580856"/>
    </source>
</evidence>
<evidence type="ECO:0000256" key="8">
    <source>
        <dbReference type="ARBA" id="ARBA00048670"/>
    </source>
</evidence>
<comment type="subunit">
    <text evidence="4">Dimer of large and small chains.</text>
</comment>
<dbReference type="Gene3D" id="3.30.70.260">
    <property type="match status" value="1"/>
</dbReference>
<evidence type="ECO:0000256" key="1">
    <source>
        <dbReference type="ARBA" id="ARBA00004974"/>
    </source>
</evidence>
<evidence type="ECO:0000256" key="7">
    <source>
        <dbReference type="ARBA" id="ARBA00023304"/>
    </source>
</evidence>
<accession>A0A846QMV8</accession>
<evidence type="ECO:0000256" key="4">
    <source>
        <dbReference type="ARBA" id="ARBA00011744"/>
    </source>
</evidence>
<dbReference type="InterPro" id="IPR045865">
    <property type="entry name" value="ACT-like_dom_sf"/>
</dbReference>
<dbReference type="PANTHER" id="PTHR30239:SF4">
    <property type="entry name" value="ACETOLACTATE SYNTHASE ISOZYME 1 SMALL SUBUNIT"/>
    <property type="match status" value="1"/>
</dbReference>
<comment type="similarity">
    <text evidence="3">Belongs to the acetolactate synthase small subunit family.</text>
</comment>
<evidence type="ECO:0000259" key="9">
    <source>
        <dbReference type="PROSITE" id="PS51671"/>
    </source>
</evidence>
<dbReference type="GO" id="GO:0009099">
    <property type="term" value="P:L-valine biosynthetic process"/>
    <property type="evidence" value="ECO:0007669"/>
    <property type="project" value="UniProtKB-UniPathway"/>
</dbReference>
<comment type="catalytic activity">
    <reaction evidence="8">
        <text>2 pyruvate + H(+) = (2S)-2-acetolactate + CO2</text>
        <dbReference type="Rhea" id="RHEA:25249"/>
        <dbReference type="ChEBI" id="CHEBI:15361"/>
        <dbReference type="ChEBI" id="CHEBI:15378"/>
        <dbReference type="ChEBI" id="CHEBI:16526"/>
        <dbReference type="ChEBI" id="CHEBI:58476"/>
        <dbReference type="EC" id="2.2.1.6"/>
    </reaction>
</comment>
<evidence type="ECO:0000256" key="3">
    <source>
        <dbReference type="ARBA" id="ARBA00006341"/>
    </source>
</evidence>
<gene>
    <name evidence="10" type="ORF">GGQ74_002023</name>
</gene>
<dbReference type="GO" id="GO:1990610">
    <property type="term" value="F:acetolactate synthase regulator activity"/>
    <property type="evidence" value="ECO:0007669"/>
    <property type="project" value="InterPro"/>
</dbReference>
<evidence type="ECO:0000256" key="6">
    <source>
        <dbReference type="ARBA" id="ARBA00022605"/>
    </source>
</evidence>